<dbReference type="OrthoDB" id="5978656at2759"/>
<accession>A0A8J6CFQ9</accession>
<evidence type="ECO:0000313" key="8">
    <source>
        <dbReference type="EMBL" id="KAG8465908.1"/>
    </source>
</evidence>
<evidence type="ECO:0000256" key="1">
    <source>
        <dbReference type="ARBA" id="ARBA00022642"/>
    </source>
</evidence>
<dbReference type="Gene3D" id="3.40.640.10">
    <property type="entry name" value="Type I PLP-dependent aspartate aminotransferase-like (Major domain)"/>
    <property type="match status" value="1"/>
</dbReference>
<comment type="catalytic activity">
    <reaction evidence="4">
        <text>3-hydroxy-L-kynurenine + H2O = 3-hydroxyanthranilate + L-alanine + H(+)</text>
        <dbReference type="Rhea" id="RHEA:25143"/>
        <dbReference type="ChEBI" id="CHEBI:15377"/>
        <dbReference type="ChEBI" id="CHEBI:15378"/>
        <dbReference type="ChEBI" id="CHEBI:36559"/>
        <dbReference type="ChEBI" id="CHEBI:57972"/>
        <dbReference type="ChEBI" id="CHEBI:58125"/>
    </reaction>
</comment>
<organism evidence="8 9">
    <name type="scientific">Diacronema lutheri</name>
    <name type="common">Unicellular marine alga</name>
    <name type="synonym">Monochrysis lutheri</name>
    <dbReference type="NCBI Taxonomy" id="2081491"/>
    <lineage>
        <taxon>Eukaryota</taxon>
        <taxon>Haptista</taxon>
        <taxon>Haptophyta</taxon>
        <taxon>Pavlovophyceae</taxon>
        <taxon>Pavlovales</taxon>
        <taxon>Pavlovaceae</taxon>
        <taxon>Diacronema</taxon>
    </lineage>
</organism>
<feature type="binding site" evidence="4">
    <location>
        <position position="145"/>
    </location>
    <ligand>
        <name>pyridoxal 5'-phosphate</name>
        <dbReference type="ChEBI" id="CHEBI:597326"/>
    </ligand>
</feature>
<sequence>MASLLAAHAAIGAWLLVRRARGPCAAATTEAAASAPPPPSPPTSPPSVELAEALALDASDELATLRRHFEMPAGVNVYLCGHSLGLMPAPAAALVREELDLWLRLGERGHFTGPNWLSYHERVRAPLARLVGASSLEVVAMNSLTVNLHLLMASFYNPSNSRFKIVIEAGAFPSDRIAVRSHAALRGYDAASAIVELRPRDGRDTLETADVLAYIAERGHEVALFLLAGVQYYSGQLFEIGPITAAARAQGCAVGWDLAHAVGNVPLRLHEWGVDFAAWCSYKYLNAGPGAIGGAFVHSRHCAPDVASSARAPRRLAGWWGNDPAVRFQMRADAFVPQPGADGWQLSNPPILQLAALRGALAVFDEARIERLVAKAASLTTLALALLDRLAERLRATRAADAAWAARHGGDGARAEAADAAAERAPPPLQVLTPRDPTHRGAQLSVRFAPAGSPAAPLDRAEALQRVLAGAHGVEVDYRRPDVLRFGFVPLYTRHEDVVATVAALEAALGGVDEFLMRTLRESGLRVSEHSARIPHTEAPYEIH</sequence>
<comment type="subunit">
    <text evidence="4">Homodimer.</text>
</comment>
<dbReference type="UniPathway" id="UPA00334">
    <property type="reaction ID" value="UER00455"/>
</dbReference>
<dbReference type="Pfam" id="PF22580">
    <property type="entry name" value="KYNU_C"/>
    <property type="match status" value="1"/>
</dbReference>
<dbReference type="InterPro" id="IPR015421">
    <property type="entry name" value="PyrdxlP-dep_Trfase_major"/>
</dbReference>
<feature type="region of interest" description="Disordered" evidence="5">
    <location>
        <begin position="28"/>
        <end position="47"/>
    </location>
</feature>
<dbReference type="InterPro" id="IPR015422">
    <property type="entry name" value="PyrdxlP-dep_Trfase_small"/>
</dbReference>
<dbReference type="InterPro" id="IPR000192">
    <property type="entry name" value="Aminotrans_V_dom"/>
</dbReference>
<evidence type="ECO:0000259" key="7">
    <source>
        <dbReference type="Pfam" id="PF00266"/>
    </source>
</evidence>
<feature type="domain" description="Aminotransferase class V" evidence="7">
    <location>
        <begin position="119"/>
        <end position="294"/>
    </location>
</feature>
<evidence type="ECO:0000256" key="2">
    <source>
        <dbReference type="ARBA" id="ARBA00022801"/>
    </source>
</evidence>
<gene>
    <name evidence="4" type="primary">KYNU</name>
    <name evidence="8" type="ORF">KFE25_005478</name>
</gene>
<comment type="similarity">
    <text evidence="4">Belongs to the kynureninase family.</text>
</comment>
<evidence type="ECO:0000256" key="5">
    <source>
        <dbReference type="SAM" id="MobiDB-lite"/>
    </source>
</evidence>
<comment type="caution">
    <text evidence="4">Lacks conserved residue(s) required for the propagation of feature annotation.</text>
</comment>
<feature type="binding site" evidence="4">
    <location>
        <position position="257"/>
    </location>
    <ligand>
        <name>pyridoxal 5'-phosphate</name>
        <dbReference type="ChEBI" id="CHEBI:597326"/>
    </ligand>
</feature>
<dbReference type="GO" id="GO:0030429">
    <property type="term" value="F:kynureninase activity"/>
    <property type="evidence" value="ECO:0007669"/>
    <property type="project" value="UniProtKB-UniRule"/>
</dbReference>
<comment type="caution">
    <text evidence="8">The sequence shown here is derived from an EMBL/GenBank/DDBJ whole genome shotgun (WGS) entry which is preliminary data.</text>
</comment>
<evidence type="ECO:0000256" key="4">
    <source>
        <dbReference type="HAMAP-Rule" id="MF_03017"/>
    </source>
</evidence>
<dbReference type="EC" id="3.7.1.3" evidence="4"/>
<dbReference type="GO" id="GO:0097053">
    <property type="term" value="P:L-kynurenine catabolic process"/>
    <property type="evidence" value="ECO:0007669"/>
    <property type="project" value="UniProtKB-UniRule"/>
</dbReference>
<dbReference type="Gene3D" id="3.90.1150.10">
    <property type="entry name" value="Aspartate Aminotransferase, domain 1"/>
    <property type="match status" value="1"/>
</dbReference>
<feature type="binding site" evidence="4">
    <location>
        <position position="282"/>
    </location>
    <ligand>
        <name>pyridoxal 5'-phosphate</name>
        <dbReference type="ChEBI" id="CHEBI:597326"/>
    </ligand>
</feature>
<feature type="binding site" evidence="4">
    <location>
        <position position="260"/>
    </location>
    <ligand>
        <name>pyridoxal 5'-phosphate</name>
        <dbReference type="ChEBI" id="CHEBI:597326"/>
    </ligand>
</feature>
<dbReference type="GO" id="GO:0019805">
    <property type="term" value="P:quinolinate biosynthetic process"/>
    <property type="evidence" value="ECO:0007669"/>
    <property type="project" value="UniProtKB-UniRule"/>
</dbReference>
<feature type="binding site" evidence="4">
    <location>
        <begin position="172"/>
        <end position="175"/>
    </location>
    <ligand>
        <name>pyridoxal 5'-phosphate</name>
        <dbReference type="ChEBI" id="CHEBI:597326"/>
    </ligand>
</feature>
<dbReference type="PIRSF" id="PIRSF038800">
    <property type="entry name" value="KYNU"/>
    <property type="match status" value="1"/>
</dbReference>
<dbReference type="SUPFAM" id="SSF53383">
    <property type="entry name" value="PLP-dependent transferases"/>
    <property type="match status" value="1"/>
</dbReference>
<feature type="binding site" evidence="4">
    <location>
        <position position="144"/>
    </location>
    <ligand>
        <name>pyridoxal 5'-phosphate</name>
        <dbReference type="ChEBI" id="CHEBI:597326"/>
    </ligand>
</feature>
<dbReference type="EMBL" id="JAGTXO010000009">
    <property type="protein sequence ID" value="KAG8465908.1"/>
    <property type="molecule type" value="Genomic_DNA"/>
</dbReference>
<dbReference type="OMA" id="LPGWNSH"/>
<dbReference type="Proteomes" id="UP000751190">
    <property type="component" value="Unassembled WGS sequence"/>
</dbReference>
<evidence type="ECO:0000256" key="6">
    <source>
        <dbReference type="SAM" id="SignalP"/>
    </source>
</evidence>
<keyword evidence="3 4" id="KW-0663">Pyridoxal phosphate</keyword>
<dbReference type="PANTHER" id="PTHR14084">
    <property type="entry name" value="KYNURENINASE"/>
    <property type="match status" value="1"/>
</dbReference>
<dbReference type="AlphaFoldDB" id="A0A8J6CFQ9"/>
<dbReference type="GO" id="GO:0034354">
    <property type="term" value="P:'de novo' NAD+ biosynthetic process from L-tryptophan"/>
    <property type="evidence" value="ECO:0007669"/>
    <property type="project" value="UniProtKB-UniRule"/>
</dbReference>
<reference evidence="8" key="1">
    <citation type="submission" date="2021-05" db="EMBL/GenBank/DDBJ databases">
        <title>The genome of the haptophyte Pavlova lutheri (Diacronema luteri, Pavlovales) - a model for lipid biosynthesis in eukaryotic algae.</title>
        <authorList>
            <person name="Hulatt C.J."/>
            <person name="Posewitz M.C."/>
        </authorList>
    </citation>
    <scope>NUCLEOTIDE SEQUENCE</scope>
    <source>
        <strain evidence="8">NIVA-4/92</strain>
    </source>
</reference>
<feature type="binding site" evidence="4">
    <location>
        <position position="319"/>
    </location>
    <ligand>
        <name>pyridoxal 5'-phosphate</name>
        <dbReference type="ChEBI" id="CHEBI:597326"/>
    </ligand>
</feature>
<dbReference type="InterPro" id="IPR010111">
    <property type="entry name" value="Kynureninase"/>
</dbReference>
<feature type="modified residue" description="N6-(pyridoxal phosphate)lysine" evidence="4">
    <location>
        <position position="283"/>
    </location>
</feature>
<dbReference type="GO" id="GO:0043420">
    <property type="term" value="P:anthranilate metabolic process"/>
    <property type="evidence" value="ECO:0007669"/>
    <property type="project" value="UniProtKB-UniRule"/>
</dbReference>
<keyword evidence="1 4" id="KW-0662">Pyridine nucleotide biosynthesis</keyword>
<comment type="pathway">
    <text evidence="4">Amino-acid degradation; L-kynurenine degradation; L-alanine and anthranilate from L-kynurenine: step 1/1.</text>
</comment>
<keyword evidence="4" id="KW-0963">Cytoplasm</keyword>
<feature type="compositionally biased region" description="Pro residues" evidence="5">
    <location>
        <begin position="35"/>
        <end position="45"/>
    </location>
</feature>
<keyword evidence="9" id="KW-1185">Reference proteome</keyword>
<comment type="function">
    <text evidence="4">Catalyzes the cleavage of L-kynurenine (L-Kyn) and L-3-hydroxykynurenine (L-3OHKyn) into anthranilic acid (AA) and 3-hydroxyanthranilic acid (3-OHAA), respectively.</text>
</comment>
<dbReference type="GO" id="GO:0005737">
    <property type="term" value="C:cytoplasm"/>
    <property type="evidence" value="ECO:0007669"/>
    <property type="project" value="UniProtKB-SubCell"/>
</dbReference>
<comment type="subcellular location">
    <subcellularLocation>
        <location evidence="4">Cytoplasm</location>
    </subcellularLocation>
</comment>
<feature type="chain" id="PRO_5035215178" description="Kynureninase" evidence="6">
    <location>
        <begin position="27"/>
        <end position="544"/>
    </location>
</feature>
<dbReference type="InterPro" id="IPR015424">
    <property type="entry name" value="PyrdxlP-dep_Trfase"/>
</dbReference>
<protein>
    <recommendedName>
        <fullName evidence="4">Kynureninase</fullName>
        <ecNumber evidence="4">3.7.1.3</ecNumber>
    </recommendedName>
    <alternativeName>
        <fullName evidence="4">L-kynurenine hydrolase</fullName>
    </alternativeName>
</protein>
<evidence type="ECO:0000256" key="3">
    <source>
        <dbReference type="ARBA" id="ARBA00022898"/>
    </source>
</evidence>
<dbReference type="GO" id="GO:0030170">
    <property type="term" value="F:pyridoxal phosphate binding"/>
    <property type="evidence" value="ECO:0007669"/>
    <property type="project" value="UniProtKB-UniRule"/>
</dbReference>
<keyword evidence="6" id="KW-0732">Signal</keyword>
<dbReference type="FunFam" id="3.40.640.10:FF:000031">
    <property type="entry name" value="Kynureninase"/>
    <property type="match status" value="1"/>
</dbReference>
<dbReference type="HAMAP" id="MF_01970">
    <property type="entry name" value="Kynureninase"/>
    <property type="match status" value="1"/>
</dbReference>
<comment type="pathway">
    <text evidence="4">Cofactor biosynthesis; NAD(+) biosynthesis; quinolinate from L-kynurenine: step 2/3.</text>
</comment>
<name>A0A8J6CFQ9_DIALT</name>
<dbReference type="GO" id="GO:0019441">
    <property type="term" value="P:L-tryptophan catabolic process to kynurenine"/>
    <property type="evidence" value="ECO:0007669"/>
    <property type="project" value="TreeGrafter"/>
</dbReference>
<evidence type="ECO:0000313" key="9">
    <source>
        <dbReference type="Proteomes" id="UP000751190"/>
    </source>
</evidence>
<proteinExistence type="inferred from homology"/>
<keyword evidence="2 4" id="KW-0378">Hydrolase</keyword>
<dbReference type="NCBIfam" id="TIGR01814">
    <property type="entry name" value="kynureninase"/>
    <property type="match status" value="1"/>
</dbReference>
<feature type="region of interest" description="Disordered" evidence="5">
    <location>
        <begin position="415"/>
        <end position="436"/>
    </location>
</feature>
<comment type="cofactor">
    <cofactor evidence="4">
        <name>pyridoxal 5'-phosphate</name>
        <dbReference type="ChEBI" id="CHEBI:597326"/>
    </cofactor>
</comment>
<feature type="signal peptide" evidence="6">
    <location>
        <begin position="1"/>
        <end position="26"/>
    </location>
</feature>
<dbReference type="Pfam" id="PF00266">
    <property type="entry name" value="Aminotran_5"/>
    <property type="match status" value="1"/>
</dbReference>
<comment type="catalytic activity">
    <reaction evidence="4">
        <text>L-kynurenine + H2O = anthranilate + L-alanine + H(+)</text>
        <dbReference type="Rhea" id="RHEA:16813"/>
        <dbReference type="ChEBI" id="CHEBI:15377"/>
        <dbReference type="ChEBI" id="CHEBI:15378"/>
        <dbReference type="ChEBI" id="CHEBI:16567"/>
        <dbReference type="ChEBI" id="CHEBI:57959"/>
        <dbReference type="ChEBI" id="CHEBI:57972"/>
        <dbReference type="EC" id="3.7.1.3"/>
    </reaction>
</comment>
<feature type="binding site" evidence="4">
    <location>
        <position position="348"/>
    </location>
    <ligand>
        <name>pyridoxal 5'-phosphate</name>
        <dbReference type="ChEBI" id="CHEBI:597326"/>
    </ligand>
</feature>
<dbReference type="UniPathway" id="UPA00253">
    <property type="reaction ID" value="UER00329"/>
</dbReference>
<dbReference type="PANTHER" id="PTHR14084:SF0">
    <property type="entry name" value="KYNURENINASE"/>
    <property type="match status" value="1"/>
</dbReference>